<sequence length="264" mass="30448">MVKLFWSLAAVLFASSPELGFGQSTPPLRGAEKSSWYMYFGDHPITKNYGVHLEGQYRAQGVGQEPTQLLLRPGVVRYFPKNIMVSVLYAYVRDYPFQGGPLADPRRTGPQPEHRLAEEFRWTHTLAKYAGKRATLQHRFRLEQRWLGQSSEGQGVYDWHFGERARYRLYTQLPLPFNTKNAWPDYIAAYNEVFVRFGPHGGTSAIDQNRTYGALGWRLSPEFNLEVGYMHQYFPRPNGFVGEHNNTFQFSITSTAPLRKLFGR</sequence>
<dbReference type="Proteomes" id="UP000292958">
    <property type="component" value="Unassembled WGS sequence"/>
</dbReference>
<dbReference type="EMBL" id="SHKW01000001">
    <property type="protein sequence ID" value="RZU42003.1"/>
    <property type="molecule type" value="Genomic_DNA"/>
</dbReference>
<evidence type="ECO:0000313" key="1">
    <source>
        <dbReference type="EMBL" id="RZU42003.1"/>
    </source>
</evidence>
<proteinExistence type="predicted"/>
<protein>
    <submittedName>
        <fullName evidence="1">Uncharacterized protein DUF2490</fullName>
    </submittedName>
</protein>
<dbReference type="Pfam" id="PF10677">
    <property type="entry name" value="DUF2490"/>
    <property type="match status" value="1"/>
</dbReference>
<name>A0A4Q7YXW9_9BACT</name>
<dbReference type="AlphaFoldDB" id="A0A4Q7YXW9"/>
<dbReference type="RefSeq" id="WP_130419824.1">
    <property type="nucleotide sequence ID" value="NZ_SHKW01000001.1"/>
</dbReference>
<dbReference type="OrthoDB" id="5381041at2"/>
<reference evidence="1 2" key="1">
    <citation type="submission" date="2019-02" db="EMBL/GenBank/DDBJ databases">
        <title>Genomic Encyclopedia of Archaeal and Bacterial Type Strains, Phase II (KMG-II): from individual species to whole genera.</title>
        <authorList>
            <person name="Goeker M."/>
        </authorList>
    </citation>
    <scope>NUCLEOTIDE SEQUENCE [LARGE SCALE GENOMIC DNA]</scope>
    <source>
        <strain evidence="1 2">DSM 18101</strain>
    </source>
</reference>
<dbReference type="InterPro" id="IPR019619">
    <property type="entry name" value="DUF2490"/>
</dbReference>
<keyword evidence="2" id="KW-1185">Reference proteome</keyword>
<comment type="caution">
    <text evidence="1">The sequence shown here is derived from an EMBL/GenBank/DDBJ whole genome shotgun (WGS) entry which is preliminary data.</text>
</comment>
<organism evidence="1 2">
    <name type="scientific">Edaphobacter modestus</name>
    <dbReference type="NCBI Taxonomy" id="388466"/>
    <lineage>
        <taxon>Bacteria</taxon>
        <taxon>Pseudomonadati</taxon>
        <taxon>Acidobacteriota</taxon>
        <taxon>Terriglobia</taxon>
        <taxon>Terriglobales</taxon>
        <taxon>Acidobacteriaceae</taxon>
        <taxon>Edaphobacter</taxon>
    </lineage>
</organism>
<evidence type="ECO:0000313" key="2">
    <source>
        <dbReference type="Proteomes" id="UP000292958"/>
    </source>
</evidence>
<accession>A0A4Q7YXW9</accession>
<gene>
    <name evidence="1" type="ORF">BDD14_3545</name>
</gene>